<reference evidence="2" key="1">
    <citation type="journal article" date="2019" name="bioRxiv">
        <title>The Genome of the Zebra Mussel, Dreissena polymorpha: A Resource for Invasive Species Research.</title>
        <authorList>
            <person name="McCartney M.A."/>
            <person name="Auch B."/>
            <person name="Kono T."/>
            <person name="Mallez S."/>
            <person name="Zhang Y."/>
            <person name="Obille A."/>
            <person name="Becker A."/>
            <person name="Abrahante J.E."/>
            <person name="Garbe J."/>
            <person name="Badalamenti J.P."/>
            <person name="Herman A."/>
            <person name="Mangelson H."/>
            <person name="Liachko I."/>
            <person name="Sullivan S."/>
            <person name="Sone E.D."/>
            <person name="Koren S."/>
            <person name="Silverstein K.A.T."/>
            <person name="Beckman K.B."/>
            <person name="Gohl D.M."/>
        </authorList>
    </citation>
    <scope>NUCLEOTIDE SEQUENCE</scope>
    <source>
        <strain evidence="2">Duluth1</strain>
        <tissue evidence="2">Whole animal</tissue>
    </source>
</reference>
<protein>
    <submittedName>
        <fullName evidence="2">Uncharacterized protein</fullName>
    </submittedName>
</protein>
<evidence type="ECO:0000256" key="1">
    <source>
        <dbReference type="SAM" id="MobiDB-lite"/>
    </source>
</evidence>
<feature type="region of interest" description="Disordered" evidence="1">
    <location>
        <begin position="61"/>
        <end position="107"/>
    </location>
</feature>
<dbReference type="Proteomes" id="UP000828390">
    <property type="component" value="Unassembled WGS sequence"/>
</dbReference>
<feature type="compositionally biased region" description="Basic and acidic residues" evidence="1">
    <location>
        <begin position="127"/>
        <end position="141"/>
    </location>
</feature>
<name>A0A9D4J2Z9_DREPO</name>
<feature type="compositionally biased region" description="Polar residues" evidence="1">
    <location>
        <begin position="67"/>
        <end position="107"/>
    </location>
</feature>
<comment type="caution">
    <text evidence="2">The sequence shown here is derived from an EMBL/GenBank/DDBJ whole genome shotgun (WGS) entry which is preliminary data.</text>
</comment>
<keyword evidence="3" id="KW-1185">Reference proteome</keyword>
<evidence type="ECO:0000313" key="3">
    <source>
        <dbReference type="Proteomes" id="UP000828390"/>
    </source>
</evidence>
<organism evidence="2 3">
    <name type="scientific">Dreissena polymorpha</name>
    <name type="common">Zebra mussel</name>
    <name type="synonym">Mytilus polymorpha</name>
    <dbReference type="NCBI Taxonomy" id="45954"/>
    <lineage>
        <taxon>Eukaryota</taxon>
        <taxon>Metazoa</taxon>
        <taxon>Spiralia</taxon>
        <taxon>Lophotrochozoa</taxon>
        <taxon>Mollusca</taxon>
        <taxon>Bivalvia</taxon>
        <taxon>Autobranchia</taxon>
        <taxon>Heteroconchia</taxon>
        <taxon>Euheterodonta</taxon>
        <taxon>Imparidentia</taxon>
        <taxon>Neoheterodontei</taxon>
        <taxon>Myida</taxon>
        <taxon>Dreissenoidea</taxon>
        <taxon>Dreissenidae</taxon>
        <taxon>Dreissena</taxon>
    </lineage>
</organism>
<dbReference type="AlphaFoldDB" id="A0A9D4J2Z9"/>
<gene>
    <name evidence="2" type="ORF">DPMN_147433</name>
</gene>
<evidence type="ECO:0000313" key="2">
    <source>
        <dbReference type="EMBL" id="KAH3793908.1"/>
    </source>
</evidence>
<sequence length="185" mass="22176">MVLACEKGEVQHSKRNTFLKQRFWKGLRSEKLKNNTKVTYESVATFEALRKKVRIEEDELKRDKGTKSVNSTEMTPEVTTQNQHTRTSLSRNSASTTPKTSKDQQTTMMNDMIRRLEEMQRELSNLKSDRYRETQRKEPEQQSRGLYSRGRNYGYGYGRRHDRYGRSRGRPYYRNMYIFLKYLYI</sequence>
<feature type="compositionally biased region" description="Low complexity" evidence="1">
    <location>
        <begin position="143"/>
        <end position="154"/>
    </location>
</feature>
<dbReference type="EMBL" id="JAIWYP010000007">
    <property type="protein sequence ID" value="KAH3793908.1"/>
    <property type="molecule type" value="Genomic_DNA"/>
</dbReference>
<accession>A0A9D4J2Z9</accession>
<feature type="region of interest" description="Disordered" evidence="1">
    <location>
        <begin position="126"/>
        <end position="154"/>
    </location>
</feature>
<reference evidence="2" key="2">
    <citation type="submission" date="2020-11" db="EMBL/GenBank/DDBJ databases">
        <authorList>
            <person name="McCartney M.A."/>
            <person name="Auch B."/>
            <person name="Kono T."/>
            <person name="Mallez S."/>
            <person name="Becker A."/>
            <person name="Gohl D.M."/>
            <person name="Silverstein K.A.T."/>
            <person name="Koren S."/>
            <person name="Bechman K.B."/>
            <person name="Herman A."/>
            <person name="Abrahante J.E."/>
            <person name="Garbe J."/>
        </authorList>
    </citation>
    <scope>NUCLEOTIDE SEQUENCE</scope>
    <source>
        <strain evidence="2">Duluth1</strain>
        <tissue evidence="2">Whole animal</tissue>
    </source>
</reference>
<proteinExistence type="predicted"/>